<feature type="region of interest" description="Disordered" evidence="4">
    <location>
        <begin position="1"/>
        <end position="26"/>
    </location>
</feature>
<dbReference type="Proteomes" id="UP001187343">
    <property type="component" value="Unassembled WGS sequence"/>
</dbReference>
<dbReference type="InterPro" id="IPR006703">
    <property type="entry name" value="G_AIG1"/>
</dbReference>
<keyword evidence="3" id="KW-0342">GTP-binding</keyword>
<evidence type="ECO:0000256" key="3">
    <source>
        <dbReference type="ARBA" id="ARBA00023134"/>
    </source>
</evidence>
<keyword evidence="7" id="KW-1185">Reference proteome</keyword>
<dbReference type="GO" id="GO:0005525">
    <property type="term" value="F:GTP binding"/>
    <property type="evidence" value="ECO:0007669"/>
    <property type="project" value="UniProtKB-KW"/>
</dbReference>
<evidence type="ECO:0000256" key="4">
    <source>
        <dbReference type="SAM" id="MobiDB-lite"/>
    </source>
</evidence>
<gene>
    <name evidence="6" type="ORF">Q8A67_010363</name>
</gene>
<dbReference type="Gene3D" id="3.40.50.300">
    <property type="entry name" value="P-loop containing nucleotide triphosphate hydrolases"/>
    <property type="match status" value="1"/>
</dbReference>
<dbReference type="InterPro" id="IPR045058">
    <property type="entry name" value="GIMA/IAN/Toc"/>
</dbReference>
<evidence type="ECO:0000313" key="7">
    <source>
        <dbReference type="Proteomes" id="UP001187343"/>
    </source>
</evidence>
<feature type="domain" description="AIG1-type G" evidence="5">
    <location>
        <begin position="107"/>
        <end position="293"/>
    </location>
</feature>
<protein>
    <recommendedName>
        <fullName evidence="5">AIG1-type G domain-containing protein</fullName>
    </recommendedName>
</protein>
<feature type="region of interest" description="Disordered" evidence="4">
    <location>
        <begin position="283"/>
        <end position="312"/>
    </location>
</feature>
<name>A0AA88PZ93_9TELE</name>
<feature type="compositionally biased region" description="Low complexity" evidence="4">
    <location>
        <begin position="10"/>
        <end position="22"/>
    </location>
</feature>
<dbReference type="PANTHER" id="PTHR10903:SF188">
    <property type="entry name" value="GTPASE IMAP FAMILY MEMBER 2-LIKE-RELATED"/>
    <property type="match status" value="1"/>
</dbReference>
<dbReference type="EMBL" id="JAUYZG010000009">
    <property type="protein sequence ID" value="KAK2898945.1"/>
    <property type="molecule type" value="Genomic_DNA"/>
</dbReference>
<evidence type="ECO:0000256" key="2">
    <source>
        <dbReference type="ARBA" id="ARBA00022741"/>
    </source>
</evidence>
<dbReference type="AlphaFoldDB" id="A0AA88PZ93"/>
<comment type="similarity">
    <text evidence="1">Belongs to the TRAFAC class TrmE-Era-EngA-EngB-Septin-like GTPase superfamily. AIG1/Toc34/Toc159-like paraseptin GTPase family. IAN subfamily.</text>
</comment>
<proteinExistence type="inferred from homology"/>
<evidence type="ECO:0000313" key="6">
    <source>
        <dbReference type="EMBL" id="KAK2898945.1"/>
    </source>
</evidence>
<dbReference type="PANTHER" id="PTHR10903">
    <property type="entry name" value="GTPASE, IMAP FAMILY MEMBER-RELATED"/>
    <property type="match status" value="1"/>
</dbReference>
<accession>A0AA88PZ93</accession>
<evidence type="ECO:0000259" key="5">
    <source>
        <dbReference type="PROSITE" id="PS51720"/>
    </source>
</evidence>
<organism evidence="6 7">
    <name type="scientific">Cirrhinus molitorella</name>
    <name type="common">mud carp</name>
    <dbReference type="NCBI Taxonomy" id="172907"/>
    <lineage>
        <taxon>Eukaryota</taxon>
        <taxon>Metazoa</taxon>
        <taxon>Chordata</taxon>
        <taxon>Craniata</taxon>
        <taxon>Vertebrata</taxon>
        <taxon>Euteleostomi</taxon>
        <taxon>Actinopterygii</taxon>
        <taxon>Neopterygii</taxon>
        <taxon>Teleostei</taxon>
        <taxon>Ostariophysi</taxon>
        <taxon>Cypriniformes</taxon>
        <taxon>Cyprinidae</taxon>
        <taxon>Labeoninae</taxon>
        <taxon>Labeonini</taxon>
        <taxon>Cirrhinus</taxon>
    </lineage>
</organism>
<reference evidence="6" key="1">
    <citation type="submission" date="2023-08" db="EMBL/GenBank/DDBJ databases">
        <title>Chromosome-level Genome Assembly of mud carp (Cirrhinus molitorella).</title>
        <authorList>
            <person name="Liu H."/>
        </authorList>
    </citation>
    <scope>NUCLEOTIDE SEQUENCE</scope>
    <source>
        <strain evidence="6">Prfri</strain>
        <tissue evidence="6">Muscle</tissue>
    </source>
</reference>
<evidence type="ECO:0000256" key="1">
    <source>
        <dbReference type="ARBA" id="ARBA00008535"/>
    </source>
</evidence>
<dbReference type="InterPro" id="IPR027417">
    <property type="entry name" value="P-loop_NTPase"/>
</dbReference>
<dbReference type="PROSITE" id="PS51720">
    <property type="entry name" value="G_AIG1"/>
    <property type="match status" value="1"/>
</dbReference>
<dbReference type="Pfam" id="PF04548">
    <property type="entry name" value="AIG1"/>
    <property type="match status" value="1"/>
</dbReference>
<sequence length="312" mass="34743">MAKMNVEQQPSGSLGPSAPPGSDIASSSVPHFTLPEVLPLPPVTPDPPTHQPFDTLLHLGGFIAVVPLWQDLQDLQYHSTSSALCLHHGLHISHRHLLHSSHVSMIKEEMRIVLLGSHADVKASCGNTIFGRKLFSESPSSLDLFERHDGKVLERRVVVINTPDLFNPALSPQDKDTRRSFHLLCPEPHALLLVLKSGTFTDLEKDAFKHINNIFGAGASEYVIVVFMHEEQKYMSIKDSESVKSLLQTSRRPHHHLQRNGDQSQVQKLLESIEKMVKENGGHHLKISKQSKPVLTKNDPVCQTANKMPLDE</sequence>
<keyword evidence="2" id="KW-0547">Nucleotide-binding</keyword>
<comment type="caution">
    <text evidence="6">The sequence shown here is derived from an EMBL/GenBank/DDBJ whole genome shotgun (WGS) entry which is preliminary data.</text>
</comment>